<keyword evidence="3" id="KW-0223">Dioxygenase</keyword>
<dbReference type="SUPFAM" id="SSF49482">
    <property type="entry name" value="Aromatic compound dioxygenase"/>
    <property type="match status" value="1"/>
</dbReference>
<evidence type="ECO:0000259" key="2">
    <source>
        <dbReference type="Pfam" id="PF00775"/>
    </source>
</evidence>
<sequence length="373" mass="39423">MVAFSSLTKLATFGFLAHTVAHPGHEEHLTDRAVKRSFLANSRRSLSNCASKLETRGTLKAAEAHRRSMVSSLRTAANLETRDTDAVLNTSHHSSISGITVDSDSSVFFTDANSTCILSPEGEIGPFWVKGELNRQDIVDNEPGVVNYVHAQFINVNTCEPLPNLWWDIWNANSTGVYTGVQDDSNGNGDDASNLGRTALRGLQETDNNGIASFKTIFPGHYSGRATHVHVVGHMNATLLSNGTLSGGNVPHIGQLFYDQDIITEVESTYPYNTSTVDITLNSADRVFGLESEDDNSDPIFNYVYLDDTKGAAGGLFSWITIGVDPTASYDASYAALLTADGGVSNSNSGSAGAGAAPSGAAPSGAASAVPTA</sequence>
<dbReference type="AlphaFoldDB" id="A0A6A6SDY8"/>
<dbReference type="OrthoDB" id="121380at2759"/>
<protein>
    <submittedName>
        <fullName evidence="3">Aromatic compound dioxygenase</fullName>
    </submittedName>
</protein>
<dbReference type="InterPro" id="IPR000627">
    <property type="entry name" value="Intradiol_dOase_C"/>
</dbReference>
<dbReference type="Gene3D" id="2.60.130.10">
    <property type="entry name" value="Aromatic compound dioxygenase"/>
    <property type="match status" value="1"/>
</dbReference>
<reference evidence="3" key="1">
    <citation type="journal article" date="2020" name="Stud. Mycol.">
        <title>101 Dothideomycetes genomes: a test case for predicting lifestyles and emergence of pathogens.</title>
        <authorList>
            <person name="Haridas S."/>
            <person name="Albert R."/>
            <person name="Binder M."/>
            <person name="Bloem J."/>
            <person name="Labutti K."/>
            <person name="Salamov A."/>
            <person name="Andreopoulos B."/>
            <person name="Baker S."/>
            <person name="Barry K."/>
            <person name="Bills G."/>
            <person name="Bluhm B."/>
            <person name="Cannon C."/>
            <person name="Castanera R."/>
            <person name="Culley D."/>
            <person name="Daum C."/>
            <person name="Ezra D."/>
            <person name="Gonzalez J."/>
            <person name="Henrissat B."/>
            <person name="Kuo A."/>
            <person name="Liang C."/>
            <person name="Lipzen A."/>
            <person name="Lutzoni F."/>
            <person name="Magnuson J."/>
            <person name="Mondo S."/>
            <person name="Nolan M."/>
            <person name="Ohm R."/>
            <person name="Pangilinan J."/>
            <person name="Park H.-J."/>
            <person name="Ramirez L."/>
            <person name="Alfaro M."/>
            <person name="Sun H."/>
            <person name="Tritt A."/>
            <person name="Yoshinaga Y."/>
            <person name="Zwiers L.-H."/>
            <person name="Turgeon B."/>
            <person name="Goodwin S."/>
            <person name="Spatafora J."/>
            <person name="Crous P."/>
            <person name="Grigoriev I."/>
        </authorList>
    </citation>
    <scope>NUCLEOTIDE SEQUENCE</scope>
    <source>
        <strain evidence="3">CBS 473.64</strain>
    </source>
</reference>
<dbReference type="PANTHER" id="PTHR34315:SF9">
    <property type="entry name" value="INTRADIOL RING-CLEAVAGE DIOXYGENASES DOMAIN-CONTAINING PROTEIN-RELATED"/>
    <property type="match status" value="1"/>
</dbReference>
<accession>A0A6A6SDY8</accession>
<dbReference type="InterPro" id="IPR015889">
    <property type="entry name" value="Intradiol_dOase_core"/>
</dbReference>
<dbReference type="EMBL" id="MU006778">
    <property type="protein sequence ID" value="KAF2644923.1"/>
    <property type="molecule type" value="Genomic_DNA"/>
</dbReference>
<organism evidence="3 4">
    <name type="scientific">Massarina eburnea CBS 473.64</name>
    <dbReference type="NCBI Taxonomy" id="1395130"/>
    <lineage>
        <taxon>Eukaryota</taxon>
        <taxon>Fungi</taxon>
        <taxon>Dikarya</taxon>
        <taxon>Ascomycota</taxon>
        <taxon>Pezizomycotina</taxon>
        <taxon>Dothideomycetes</taxon>
        <taxon>Pleosporomycetidae</taxon>
        <taxon>Pleosporales</taxon>
        <taxon>Massarineae</taxon>
        <taxon>Massarinaceae</taxon>
        <taxon>Massarina</taxon>
    </lineage>
</organism>
<dbReference type="PANTHER" id="PTHR34315">
    <property type="match status" value="1"/>
</dbReference>
<name>A0A6A6SDY8_9PLEO</name>
<keyword evidence="4" id="KW-1185">Reference proteome</keyword>
<dbReference type="CDD" id="cd03457">
    <property type="entry name" value="intradiol_dioxygenase_like"/>
    <property type="match status" value="1"/>
</dbReference>
<proteinExistence type="predicted"/>
<gene>
    <name evidence="3" type="ORF">P280DRAFT_535621</name>
</gene>
<evidence type="ECO:0000313" key="3">
    <source>
        <dbReference type="EMBL" id="KAF2644923.1"/>
    </source>
</evidence>
<dbReference type="GO" id="GO:0008199">
    <property type="term" value="F:ferric iron binding"/>
    <property type="evidence" value="ECO:0007669"/>
    <property type="project" value="InterPro"/>
</dbReference>
<evidence type="ECO:0000256" key="1">
    <source>
        <dbReference type="SAM" id="MobiDB-lite"/>
    </source>
</evidence>
<dbReference type="Proteomes" id="UP000799753">
    <property type="component" value="Unassembled WGS sequence"/>
</dbReference>
<keyword evidence="3" id="KW-0560">Oxidoreductase</keyword>
<feature type="region of interest" description="Disordered" evidence="1">
    <location>
        <begin position="346"/>
        <end position="373"/>
    </location>
</feature>
<evidence type="ECO:0000313" key="4">
    <source>
        <dbReference type="Proteomes" id="UP000799753"/>
    </source>
</evidence>
<dbReference type="GO" id="GO:0016702">
    <property type="term" value="F:oxidoreductase activity, acting on single donors with incorporation of molecular oxygen, incorporation of two atoms of oxygen"/>
    <property type="evidence" value="ECO:0007669"/>
    <property type="project" value="InterPro"/>
</dbReference>
<dbReference type="Pfam" id="PF00775">
    <property type="entry name" value="Dioxygenase_C"/>
    <property type="match status" value="1"/>
</dbReference>
<feature type="domain" description="Intradiol ring-cleavage dioxygenases" evidence="2">
    <location>
        <begin position="134"/>
        <end position="226"/>
    </location>
</feature>